<dbReference type="InterPro" id="IPR010979">
    <property type="entry name" value="Ribosomal_uS13-like_H2TH"/>
</dbReference>
<reference evidence="5" key="1">
    <citation type="journal article" date="2016" name="Genome Biol. Evol.">
        <title>A Comparative Analysis of Mitochondrial Genomes in Eustigmatophyte Algae.</title>
        <authorList>
            <person name="Sevcikova T."/>
            <person name="Klimes V."/>
            <person name="Zbrankova V."/>
            <person name="Strnad H."/>
            <person name="Hroudova M."/>
            <person name="Vlcek C."/>
            <person name="Elias M."/>
        </authorList>
    </citation>
    <scope>NUCLEOTIDE SEQUENCE</scope>
    <source>
        <strain evidence="5">CCALA 838</strain>
    </source>
</reference>
<dbReference type="GO" id="GO:0005739">
    <property type="term" value="C:mitochondrion"/>
    <property type="evidence" value="ECO:0007669"/>
    <property type="project" value="TreeGrafter"/>
</dbReference>
<dbReference type="AlphaFoldDB" id="A0A140F2Q9"/>
<evidence type="ECO:0000256" key="2">
    <source>
        <dbReference type="ARBA" id="ARBA00022980"/>
    </source>
</evidence>
<proteinExistence type="inferred from homology"/>
<dbReference type="Gene3D" id="4.10.910.10">
    <property type="entry name" value="30s ribosomal protein s13, domain 2"/>
    <property type="match status" value="1"/>
</dbReference>
<dbReference type="Gene3D" id="1.10.8.50">
    <property type="match status" value="1"/>
</dbReference>
<dbReference type="Pfam" id="PF00416">
    <property type="entry name" value="Ribosomal_S13"/>
    <property type="match status" value="1"/>
</dbReference>
<dbReference type="InterPro" id="IPR001892">
    <property type="entry name" value="Ribosomal_uS13"/>
</dbReference>
<sequence>MAYILRTHVKKKYLFYGLQSVYGIGPFLSQQICKRLGFKMTFLVKDLTDEQLFQISQCVEELGIPLKGELQRQLKQNLDKLLTLKTIRGVRRRQGLPVRGQRTHTNARTPKKLRFLKK</sequence>
<evidence type="ECO:0000256" key="4">
    <source>
        <dbReference type="RuleBase" id="RU003830"/>
    </source>
</evidence>
<evidence type="ECO:0000256" key="1">
    <source>
        <dbReference type="ARBA" id="ARBA00008080"/>
    </source>
</evidence>
<gene>
    <name evidence="5" type="primary">rps13</name>
</gene>
<dbReference type="GO" id="GO:0006412">
    <property type="term" value="P:translation"/>
    <property type="evidence" value="ECO:0007669"/>
    <property type="project" value="InterPro"/>
</dbReference>
<evidence type="ECO:0000256" key="3">
    <source>
        <dbReference type="ARBA" id="ARBA00023274"/>
    </source>
</evidence>
<geneLocation type="mitochondrion" evidence="5"/>
<dbReference type="GO" id="GO:0015935">
    <property type="term" value="C:small ribosomal subunit"/>
    <property type="evidence" value="ECO:0007669"/>
    <property type="project" value="TreeGrafter"/>
</dbReference>
<keyword evidence="5" id="KW-0496">Mitochondrion</keyword>
<dbReference type="GeneID" id="26994769"/>
<organism evidence="5">
    <name type="scientific">Trachydiscus minutus</name>
    <dbReference type="NCBI Taxonomy" id="1032745"/>
    <lineage>
        <taxon>Eukaryota</taxon>
        <taxon>Sar</taxon>
        <taxon>Stramenopiles</taxon>
        <taxon>Ochrophyta</taxon>
        <taxon>Eustigmatophyceae</taxon>
        <taxon>Goniochloridales</taxon>
        <taxon>Goniochloridaceae</taxon>
        <taxon>Trachydiscus</taxon>
    </lineage>
</organism>
<dbReference type="InterPro" id="IPR027437">
    <property type="entry name" value="Rbsml_uS13_C"/>
</dbReference>
<dbReference type="SUPFAM" id="SSF46946">
    <property type="entry name" value="S13-like H2TH domain"/>
    <property type="match status" value="1"/>
</dbReference>
<keyword evidence="2 4" id="KW-0689">Ribosomal protein</keyword>
<name>A0A140F2Q9_9STRA</name>
<protein>
    <submittedName>
        <fullName evidence="5">Ribosomal protein S13</fullName>
    </submittedName>
</protein>
<dbReference type="RefSeq" id="YP_009237684.1">
    <property type="nucleotide sequence ID" value="NC_029643.1"/>
</dbReference>
<dbReference type="PROSITE" id="PS50159">
    <property type="entry name" value="RIBOSOMAL_S13_2"/>
    <property type="match status" value="1"/>
</dbReference>
<dbReference type="GO" id="GO:0003735">
    <property type="term" value="F:structural constituent of ribosome"/>
    <property type="evidence" value="ECO:0007669"/>
    <property type="project" value="InterPro"/>
</dbReference>
<evidence type="ECO:0000313" key="5">
    <source>
        <dbReference type="EMBL" id="AML60693.1"/>
    </source>
</evidence>
<dbReference type="GO" id="GO:0003723">
    <property type="term" value="F:RNA binding"/>
    <property type="evidence" value="ECO:0007669"/>
    <property type="project" value="InterPro"/>
</dbReference>
<keyword evidence="3 4" id="KW-0687">Ribonucleoprotein</keyword>
<dbReference type="PANTHER" id="PTHR10871">
    <property type="entry name" value="30S RIBOSOMAL PROTEIN S13/40S RIBOSOMAL PROTEIN S18"/>
    <property type="match status" value="1"/>
</dbReference>
<dbReference type="PIRSF" id="PIRSF002134">
    <property type="entry name" value="Ribosomal_S13"/>
    <property type="match status" value="1"/>
</dbReference>
<dbReference type="PANTHER" id="PTHR10871:SF1">
    <property type="entry name" value="SMALL RIBOSOMAL SUBUNIT PROTEIN US13M"/>
    <property type="match status" value="1"/>
</dbReference>
<accession>A0A140F2Q9</accession>
<comment type="similarity">
    <text evidence="1 4">Belongs to the universal ribosomal protein uS13 family.</text>
</comment>
<dbReference type="EMBL" id="KU501220">
    <property type="protein sequence ID" value="AML60693.1"/>
    <property type="molecule type" value="Genomic_DNA"/>
</dbReference>